<proteinExistence type="predicted"/>
<comment type="caution">
    <text evidence="1">The sequence shown here is derived from an EMBL/GenBank/DDBJ whole genome shotgun (WGS) entry which is preliminary data.</text>
</comment>
<gene>
    <name evidence="1" type="primary">pstS</name>
    <name evidence="1" type="ORF">JHL16_11905</name>
</gene>
<dbReference type="EMBL" id="JAENHL010000007">
    <property type="protein sequence ID" value="MBK1867051.1"/>
    <property type="molecule type" value="Genomic_DNA"/>
</dbReference>
<organism evidence="1 2">
    <name type="scientific">Taklimakanibacter albus</name>
    <dbReference type="NCBI Taxonomy" id="2800327"/>
    <lineage>
        <taxon>Bacteria</taxon>
        <taxon>Pseudomonadati</taxon>
        <taxon>Pseudomonadota</taxon>
        <taxon>Alphaproteobacteria</taxon>
        <taxon>Hyphomicrobiales</taxon>
        <taxon>Aestuariivirgaceae</taxon>
        <taxon>Taklimakanibacter</taxon>
    </lineage>
</organism>
<protein>
    <submittedName>
        <fullName evidence="1">Phosphate ABC transporter substrate-binding protein PstS</fullName>
    </submittedName>
</protein>
<name>A0ACC5R3I6_9HYPH</name>
<evidence type="ECO:0000313" key="2">
    <source>
        <dbReference type="Proteomes" id="UP000616151"/>
    </source>
</evidence>
<keyword evidence="2" id="KW-1185">Reference proteome</keyword>
<dbReference type="Proteomes" id="UP000616151">
    <property type="component" value="Unassembled WGS sequence"/>
</dbReference>
<reference evidence="1" key="1">
    <citation type="submission" date="2021-01" db="EMBL/GenBank/DDBJ databases">
        <authorList>
            <person name="Sun Q."/>
        </authorList>
    </citation>
    <scope>NUCLEOTIDE SEQUENCE</scope>
    <source>
        <strain evidence="1">YIM B02566</strain>
    </source>
</reference>
<accession>A0ACC5R3I6</accession>
<evidence type="ECO:0000313" key="1">
    <source>
        <dbReference type="EMBL" id="MBK1867051.1"/>
    </source>
</evidence>
<sequence>MKSAMLAFLAALFYLVSALPAPAEPIHGAGSTFAYPVIAKWSESYLTDRAGGTDITFMGSGIDYEPVGSLAGILRLTQPEMDFAASDAPLAPEDLDKFGFVQFPLVVGGIVPVVNLDNVAPGGLQLSGEVLANIYLGKIQNWSDPAILALNDGLKLPDLKITVIHRADGSGSTFNWTSFLSAASPEWKTKYGADTLITWPLGTSVERSSGVVSAVKATKGAIGYIEYGQVVRAELTFATVKNRAGKFVRPAPESFAIAAAKAPWSPANGFHLSLVDSAEADAWPITAVTYILMRRDPDSTSRARQALWFFNHALTERAADAEALFYVPLPGSLVEQVKAYWARELNFGS</sequence>